<reference evidence="1 2" key="1">
    <citation type="submission" date="2021-01" db="EMBL/GenBank/DDBJ databases">
        <title>Genomic Encyclopedia of Type Strains, Phase IV (KMG-IV): sequencing the most valuable type-strain genomes for metagenomic binning, comparative biology and taxonomic classification.</title>
        <authorList>
            <person name="Goeker M."/>
        </authorList>
    </citation>
    <scope>NUCLEOTIDE SEQUENCE [LARGE SCALE GENOMIC DNA]</scope>
    <source>
        <strain evidence="1 2">DSM 105482</strain>
    </source>
</reference>
<dbReference type="Proteomes" id="UP000823486">
    <property type="component" value="Unassembled WGS sequence"/>
</dbReference>
<protein>
    <submittedName>
        <fullName evidence="1">Uncharacterized protein</fullName>
    </submittedName>
</protein>
<organism evidence="1 2">
    <name type="scientific">Peribacillus deserti</name>
    <dbReference type="NCBI Taxonomy" id="673318"/>
    <lineage>
        <taxon>Bacteria</taxon>
        <taxon>Bacillati</taxon>
        <taxon>Bacillota</taxon>
        <taxon>Bacilli</taxon>
        <taxon>Bacillales</taxon>
        <taxon>Bacillaceae</taxon>
        <taxon>Peribacillus</taxon>
    </lineage>
</organism>
<gene>
    <name evidence="1" type="ORF">JOC77_001002</name>
</gene>
<sequence length="32" mass="4075">MSLKERLWENMTTPNWQHLIDEDHFEEEEEEE</sequence>
<dbReference type="EMBL" id="JAFBFI010000003">
    <property type="protein sequence ID" value="MBM7691595.1"/>
    <property type="molecule type" value="Genomic_DNA"/>
</dbReference>
<comment type="caution">
    <text evidence="1">The sequence shown here is derived from an EMBL/GenBank/DDBJ whole genome shotgun (WGS) entry which is preliminary data.</text>
</comment>
<proteinExistence type="predicted"/>
<evidence type="ECO:0000313" key="2">
    <source>
        <dbReference type="Proteomes" id="UP000823486"/>
    </source>
</evidence>
<accession>A0ABS2QEL9</accession>
<evidence type="ECO:0000313" key="1">
    <source>
        <dbReference type="EMBL" id="MBM7691595.1"/>
    </source>
</evidence>
<name>A0ABS2QEL9_9BACI</name>
<keyword evidence="2" id="KW-1185">Reference proteome</keyword>